<comment type="caution">
    <text evidence="1">The sequence shown here is derived from an EMBL/GenBank/DDBJ whole genome shotgun (WGS) entry which is preliminary data.</text>
</comment>
<evidence type="ECO:0000313" key="2">
    <source>
        <dbReference type="Proteomes" id="UP000499080"/>
    </source>
</evidence>
<accession>A0A4Y2FZ35</accession>
<protein>
    <submittedName>
        <fullName evidence="1">Uncharacterized protein</fullName>
    </submittedName>
</protein>
<dbReference type="AlphaFoldDB" id="A0A4Y2FZ35"/>
<proteinExistence type="predicted"/>
<gene>
    <name evidence="1" type="ORF">AVEN_195209_1</name>
</gene>
<keyword evidence="2" id="KW-1185">Reference proteome</keyword>
<reference evidence="1 2" key="1">
    <citation type="journal article" date="2019" name="Sci. Rep.">
        <title>Orb-weaving spider Araneus ventricosus genome elucidates the spidroin gene catalogue.</title>
        <authorList>
            <person name="Kono N."/>
            <person name="Nakamura H."/>
            <person name="Ohtoshi R."/>
            <person name="Moran D.A.P."/>
            <person name="Shinohara A."/>
            <person name="Yoshida Y."/>
            <person name="Fujiwara M."/>
            <person name="Mori M."/>
            <person name="Tomita M."/>
            <person name="Arakawa K."/>
        </authorList>
    </citation>
    <scope>NUCLEOTIDE SEQUENCE [LARGE SCALE GENOMIC DNA]</scope>
</reference>
<sequence>MPGRLKGRRWVNIVIFLLNDINQLCYTQALELRRRTFVLRRSTTVAASHIDNSVFEAMNNNSKHYSPLCGSTRGTWLLCVCPIPHRHKSASVAPFRTFIAQNVCTPYVVKLTIET</sequence>
<name>A0A4Y2FZ35_ARAVE</name>
<evidence type="ECO:0000313" key="1">
    <source>
        <dbReference type="EMBL" id="GBM46792.1"/>
    </source>
</evidence>
<dbReference type="EMBL" id="BGPR01001152">
    <property type="protein sequence ID" value="GBM46792.1"/>
    <property type="molecule type" value="Genomic_DNA"/>
</dbReference>
<dbReference type="Proteomes" id="UP000499080">
    <property type="component" value="Unassembled WGS sequence"/>
</dbReference>
<organism evidence="1 2">
    <name type="scientific">Araneus ventricosus</name>
    <name type="common">Orbweaver spider</name>
    <name type="synonym">Epeira ventricosa</name>
    <dbReference type="NCBI Taxonomy" id="182803"/>
    <lineage>
        <taxon>Eukaryota</taxon>
        <taxon>Metazoa</taxon>
        <taxon>Ecdysozoa</taxon>
        <taxon>Arthropoda</taxon>
        <taxon>Chelicerata</taxon>
        <taxon>Arachnida</taxon>
        <taxon>Araneae</taxon>
        <taxon>Araneomorphae</taxon>
        <taxon>Entelegynae</taxon>
        <taxon>Araneoidea</taxon>
        <taxon>Araneidae</taxon>
        <taxon>Araneus</taxon>
    </lineage>
</organism>